<dbReference type="PANTHER" id="PTHR24198:SF165">
    <property type="entry name" value="ANKYRIN REPEAT-CONTAINING PROTEIN-RELATED"/>
    <property type="match status" value="1"/>
</dbReference>
<dbReference type="RefSeq" id="WP_264288605.1">
    <property type="nucleotide sequence ID" value="NZ_JAOZEV010000023.1"/>
</dbReference>
<keyword evidence="2 3" id="KW-0040">ANK repeat</keyword>
<dbReference type="InterPro" id="IPR002110">
    <property type="entry name" value="Ankyrin_rpt"/>
</dbReference>
<dbReference type="PROSITE" id="PS50088">
    <property type="entry name" value="ANK_REPEAT"/>
    <property type="match status" value="2"/>
</dbReference>
<dbReference type="SUPFAM" id="SSF48403">
    <property type="entry name" value="Ankyrin repeat"/>
    <property type="match status" value="1"/>
</dbReference>
<sequence length="127" mass="13806">MKKSIIYLGVALVAFVNVSLASNSVQNSFSNGKVVVSTFNTSALNTAIRKGDIETVKKFIEYGEDVNKMSNELTPLMTAARYNQAEIIKVLLSNGADIDAKNEKGFTALRYAELSNAKDAVALLKRN</sequence>
<comment type="caution">
    <text evidence="5">The sequence shown here is derived from an EMBL/GenBank/DDBJ whole genome shotgun (WGS) entry which is preliminary data.</text>
</comment>
<evidence type="ECO:0000256" key="1">
    <source>
        <dbReference type="ARBA" id="ARBA00022737"/>
    </source>
</evidence>
<protein>
    <submittedName>
        <fullName evidence="5">Ankyrin repeat domain-containing protein</fullName>
    </submittedName>
</protein>
<dbReference type="PANTHER" id="PTHR24198">
    <property type="entry name" value="ANKYRIN REPEAT AND PROTEIN KINASE DOMAIN-CONTAINING PROTEIN"/>
    <property type="match status" value="1"/>
</dbReference>
<evidence type="ECO:0000313" key="6">
    <source>
        <dbReference type="Proteomes" id="UP001151133"/>
    </source>
</evidence>
<keyword evidence="4" id="KW-0732">Signal</keyword>
<dbReference type="Proteomes" id="UP001151133">
    <property type="component" value="Unassembled WGS sequence"/>
</dbReference>
<accession>A0A9X3CA78</accession>
<reference evidence="5" key="1">
    <citation type="submission" date="2022-10" db="EMBL/GenBank/DDBJ databases">
        <title>Two novel species of Flavobacterium.</title>
        <authorList>
            <person name="Liu Q."/>
            <person name="Xin Y.-H."/>
        </authorList>
    </citation>
    <scope>NUCLEOTIDE SEQUENCE</scope>
    <source>
        <strain evidence="5">LS1R47</strain>
    </source>
</reference>
<feature type="repeat" description="ANK" evidence="3">
    <location>
        <begin position="39"/>
        <end position="71"/>
    </location>
</feature>
<dbReference type="AlphaFoldDB" id="A0A9X3CA78"/>
<feature type="repeat" description="ANK" evidence="3">
    <location>
        <begin position="71"/>
        <end position="103"/>
    </location>
</feature>
<evidence type="ECO:0000256" key="4">
    <source>
        <dbReference type="SAM" id="SignalP"/>
    </source>
</evidence>
<dbReference type="Pfam" id="PF12796">
    <property type="entry name" value="Ank_2"/>
    <property type="match status" value="1"/>
</dbReference>
<evidence type="ECO:0000313" key="5">
    <source>
        <dbReference type="EMBL" id="MCV9934428.1"/>
    </source>
</evidence>
<evidence type="ECO:0000256" key="3">
    <source>
        <dbReference type="PROSITE-ProRule" id="PRU00023"/>
    </source>
</evidence>
<gene>
    <name evidence="5" type="ORF">OIU80_19280</name>
</gene>
<dbReference type="EMBL" id="JAOZEV010000023">
    <property type="protein sequence ID" value="MCV9934428.1"/>
    <property type="molecule type" value="Genomic_DNA"/>
</dbReference>
<organism evidence="5 6">
    <name type="scientific">Flavobacterium frigoritolerans</name>
    <dbReference type="NCBI Taxonomy" id="2987686"/>
    <lineage>
        <taxon>Bacteria</taxon>
        <taxon>Pseudomonadati</taxon>
        <taxon>Bacteroidota</taxon>
        <taxon>Flavobacteriia</taxon>
        <taxon>Flavobacteriales</taxon>
        <taxon>Flavobacteriaceae</taxon>
        <taxon>Flavobacterium</taxon>
    </lineage>
</organism>
<dbReference type="PROSITE" id="PS50297">
    <property type="entry name" value="ANK_REP_REGION"/>
    <property type="match status" value="1"/>
</dbReference>
<proteinExistence type="predicted"/>
<evidence type="ECO:0000256" key="2">
    <source>
        <dbReference type="ARBA" id="ARBA00023043"/>
    </source>
</evidence>
<dbReference type="SMART" id="SM00248">
    <property type="entry name" value="ANK"/>
    <property type="match status" value="2"/>
</dbReference>
<keyword evidence="6" id="KW-1185">Reference proteome</keyword>
<dbReference type="Gene3D" id="1.25.40.20">
    <property type="entry name" value="Ankyrin repeat-containing domain"/>
    <property type="match status" value="1"/>
</dbReference>
<keyword evidence="1" id="KW-0677">Repeat</keyword>
<name>A0A9X3CA78_9FLAO</name>
<feature type="signal peptide" evidence="4">
    <location>
        <begin position="1"/>
        <end position="21"/>
    </location>
</feature>
<dbReference type="InterPro" id="IPR036770">
    <property type="entry name" value="Ankyrin_rpt-contain_sf"/>
</dbReference>
<feature type="chain" id="PRO_5040859646" evidence="4">
    <location>
        <begin position="22"/>
        <end position="127"/>
    </location>
</feature>